<dbReference type="eggNOG" id="arCOG04079">
    <property type="taxonomic scope" value="Archaea"/>
</dbReference>
<reference evidence="2 3" key="2">
    <citation type="journal article" date="2011" name="Stand. Genomic Sci.">
        <title>Complete genome sequence of Desulfurococcus mucosus type strain (O7/1).</title>
        <authorList>
            <person name="Wirth R."/>
            <person name="Chertkov O."/>
            <person name="Held B."/>
            <person name="Lapidus A."/>
            <person name="Nolan M."/>
            <person name="Lucas S."/>
            <person name="Hammon N."/>
            <person name="Deshpande S."/>
            <person name="Cheng J.F."/>
            <person name="Tapia R."/>
            <person name="Han C."/>
            <person name="Goodwin L."/>
            <person name="Pitluck S."/>
            <person name="Liolios K."/>
            <person name="Ioanna P."/>
            <person name="Ivanova N."/>
            <person name="Mavromatis K."/>
            <person name="Mikhailova N."/>
            <person name="Pati A."/>
            <person name="Chen A."/>
            <person name="Palaniappan K."/>
            <person name="Land M."/>
            <person name="Hauser L."/>
            <person name="Chang Y.J."/>
            <person name="Jeffries C.D."/>
            <person name="Bilek Y."/>
            <person name="Hader T."/>
            <person name="Rohde M."/>
            <person name="Spring S."/>
            <person name="Sikorski J."/>
            <person name="Goker M."/>
            <person name="Woyke T."/>
            <person name="Bristow J."/>
            <person name="Eisen J.A."/>
            <person name="Markowitz V."/>
            <person name="Hugenholtz P."/>
            <person name="Kyrpides N.C."/>
            <person name="Klenk H.P."/>
        </authorList>
    </citation>
    <scope>NUCLEOTIDE SEQUENCE [LARGE SCALE GENOMIC DNA]</scope>
    <source>
        <strain evidence="3">ATCC 35584 / DSM 2162 / JCM 9187 / O7/1</strain>
    </source>
</reference>
<dbReference type="EMBL" id="CP002363">
    <property type="protein sequence ID" value="ADV65252.1"/>
    <property type="molecule type" value="Genomic_DNA"/>
</dbReference>
<dbReference type="KEGG" id="dmu:Desmu_0949"/>
<feature type="coiled-coil region" evidence="1">
    <location>
        <begin position="23"/>
        <end position="50"/>
    </location>
</feature>
<reference evidence="3" key="1">
    <citation type="submission" date="2010-11" db="EMBL/GenBank/DDBJ databases">
        <title>The complete genome of Desulfurococcus mucosus DSM 2162.</title>
        <authorList>
            <consortium name="US DOE Joint Genome Institute (JGI-PGF)"/>
            <person name="Lucas S."/>
            <person name="Copeland A."/>
            <person name="Lapidus A."/>
            <person name="Bruce D."/>
            <person name="Goodwin L."/>
            <person name="Pitluck S."/>
            <person name="Kyrpides N."/>
            <person name="Mavromatis K."/>
            <person name="Pagani I."/>
            <person name="Ivanova N."/>
            <person name="Ovchinnikova G."/>
            <person name="Chertkov O."/>
            <person name="Held B."/>
            <person name="Brettin T."/>
            <person name="Detter J.C."/>
            <person name="Tapia R."/>
            <person name="Han C."/>
            <person name="Land M."/>
            <person name="Hauser L."/>
            <person name="Markowitz V."/>
            <person name="Cheng J.-F."/>
            <person name="Hugenholtz P."/>
            <person name="Woyke T."/>
            <person name="Wu D."/>
            <person name="Wirth R."/>
            <person name="Bilek Y."/>
            <person name="Hader T."/>
            <person name="Klenk H.-P."/>
            <person name="Eisen J.A."/>
        </authorList>
    </citation>
    <scope>NUCLEOTIDE SEQUENCE [LARGE SCALE GENOMIC DNA]</scope>
    <source>
        <strain evidence="3">ATCC 35584 / DSM 2162 / JCM 9187 / O7/1</strain>
    </source>
</reference>
<protein>
    <submittedName>
        <fullName evidence="2">Uncharacterized protein</fullName>
    </submittedName>
</protein>
<accession>E8R9S6</accession>
<sequence length="161" mass="18499">MNRGDQGDEWIDEVVEELGLRDEELKKRIKDKIREKLAEAREEGDAAEVREILAAVTPFIDDIFNALRTGLKDVLDFIQHSYDGKKIGEDVAQLYQALKSQGLPDEMIREMVKQYYDKRLAALPAWGDILGRLMQLVTQSTAEWTQTRETSGEQDKQENTQ</sequence>
<evidence type="ECO:0000313" key="3">
    <source>
        <dbReference type="Proteomes" id="UP000001068"/>
    </source>
</evidence>
<organism evidence="2 3">
    <name type="scientific">Desulfurococcus mucosus (strain ATCC 35584 / DSM 2162 / JCM 9187 / O7/1)</name>
    <dbReference type="NCBI Taxonomy" id="765177"/>
    <lineage>
        <taxon>Archaea</taxon>
        <taxon>Thermoproteota</taxon>
        <taxon>Thermoprotei</taxon>
        <taxon>Desulfurococcales</taxon>
        <taxon>Desulfurococcaceae</taxon>
        <taxon>Desulfurococcus</taxon>
    </lineage>
</organism>
<gene>
    <name evidence="2" type="ordered locus">Desmu_0949</name>
</gene>
<proteinExistence type="predicted"/>
<dbReference type="GeneID" id="10153649"/>
<keyword evidence="1" id="KW-0175">Coiled coil</keyword>
<dbReference type="RefSeq" id="WP_013562474.1">
    <property type="nucleotide sequence ID" value="NC_014961.1"/>
</dbReference>
<evidence type="ECO:0000256" key="1">
    <source>
        <dbReference type="SAM" id="Coils"/>
    </source>
</evidence>
<dbReference type="OrthoDB" id="19181at2157"/>
<dbReference type="STRING" id="765177.Desmu_0949"/>
<name>E8R9S6_DESM0</name>
<dbReference type="HOGENOM" id="CLU_1673912_0_0_2"/>
<dbReference type="AlphaFoldDB" id="E8R9S6"/>
<keyword evidence="3" id="KW-1185">Reference proteome</keyword>
<dbReference type="Proteomes" id="UP000001068">
    <property type="component" value="Chromosome"/>
</dbReference>
<evidence type="ECO:0000313" key="2">
    <source>
        <dbReference type="EMBL" id="ADV65252.1"/>
    </source>
</evidence>